<proteinExistence type="predicted"/>
<reference evidence="1" key="2">
    <citation type="submission" date="2023-05" db="EMBL/GenBank/DDBJ databases">
        <authorList>
            <consortium name="Lawrence Berkeley National Laboratory"/>
            <person name="Steindorff A."/>
            <person name="Hensen N."/>
            <person name="Bonometti L."/>
            <person name="Westerberg I."/>
            <person name="Brannstrom I.O."/>
            <person name="Guillou S."/>
            <person name="Cros-Aarteil S."/>
            <person name="Calhoun S."/>
            <person name="Haridas S."/>
            <person name="Kuo A."/>
            <person name="Mondo S."/>
            <person name="Pangilinan J."/>
            <person name="Riley R."/>
            <person name="Labutti K."/>
            <person name="Andreopoulos B."/>
            <person name="Lipzen A."/>
            <person name="Chen C."/>
            <person name="Yanf M."/>
            <person name="Daum C."/>
            <person name="Ng V."/>
            <person name="Clum A."/>
            <person name="Ohm R."/>
            <person name="Martin F."/>
            <person name="Silar P."/>
            <person name="Natvig D."/>
            <person name="Lalanne C."/>
            <person name="Gautier V."/>
            <person name="Ament-Velasquez S.L."/>
            <person name="Kruys A."/>
            <person name="Hutchinson M.I."/>
            <person name="Powell A.J."/>
            <person name="Barry K."/>
            <person name="Miller A.N."/>
            <person name="Grigoriev I.V."/>
            <person name="Debuchy R."/>
            <person name="Gladieux P."/>
            <person name="Thoren M.H."/>
            <person name="Johannesson H."/>
        </authorList>
    </citation>
    <scope>NUCLEOTIDE SEQUENCE</scope>
    <source>
        <strain evidence="1">CBS 892.96</strain>
    </source>
</reference>
<comment type="caution">
    <text evidence="1">The sequence shown here is derived from an EMBL/GenBank/DDBJ whole genome shotgun (WGS) entry which is preliminary data.</text>
</comment>
<evidence type="ECO:0000313" key="2">
    <source>
        <dbReference type="Proteomes" id="UP001302321"/>
    </source>
</evidence>
<sequence length="58" mass="6948">SRFDRKYHFKVPGYDSRVAYRHYWCEKVLDSPAMDFPVELCSIITNITDGFSFAYFKE</sequence>
<dbReference type="AlphaFoldDB" id="A0AAN6VZ95"/>
<accession>A0AAN6VZ95</accession>
<keyword evidence="2" id="KW-1185">Reference proteome</keyword>
<reference evidence="1" key="1">
    <citation type="journal article" date="2023" name="Mol. Phylogenet. Evol.">
        <title>Genome-scale phylogeny and comparative genomics of the fungal order Sordariales.</title>
        <authorList>
            <person name="Hensen N."/>
            <person name="Bonometti L."/>
            <person name="Westerberg I."/>
            <person name="Brannstrom I.O."/>
            <person name="Guillou S."/>
            <person name="Cros-Aarteil S."/>
            <person name="Calhoun S."/>
            <person name="Haridas S."/>
            <person name="Kuo A."/>
            <person name="Mondo S."/>
            <person name="Pangilinan J."/>
            <person name="Riley R."/>
            <person name="LaButti K."/>
            <person name="Andreopoulos B."/>
            <person name="Lipzen A."/>
            <person name="Chen C."/>
            <person name="Yan M."/>
            <person name="Daum C."/>
            <person name="Ng V."/>
            <person name="Clum A."/>
            <person name="Steindorff A."/>
            <person name="Ohm R.A."/>
            <person name="Martin F."/>
            <person name="Silar P."/>
            <person name="Natvig D.O."/>
            <person name="Lalanne C."/>
            <person name="Gautier V."/>
            <person name="Ament-Velasquez S.L."/>
            <person name="Kruys A."/>
            <person name="Hutchinson M.I."/>
            <person name="Powell A.J."/>
            <person name="Barry K."/>
            <person name="Miller A.N."/>
            <person name="Grigoriev I.V."/>
            <person name="Debuchy R."/>
            <person name="Gladieux P."/>
            <person name="Hiltunen Thoren M."/>
            <person name="Johannesson H."/>
        </authorList>
    </citation>
    <scope>NUCLEOTIDE SEQUENCE</scope>
    <source>
        <strain evidence="1">CBS 892.96</strain>
    </source>
</reference>
<protein>
    <submittedName>
        <fullName evidence="1">Uncharacterized protein</fullName>
    </submittedName>
</protein>
<gene>
    <name evidence="1" type="ORF">QBC36DRAFT_200600</name>
</gene>
<dbReference type="Proteomes" id="UP001302321">
    <property type="component" value="Unassembled WGS sequence"/>
</dbReference>
<evidence type="ECO:0000313" key="1">
    <source>
        <dbReference type="EMBL" id="KAK4170837.1"/>
    </source>
</evidence>
<name>A0AAN6VZ95_9PEZI</name>
<dbReference type="EMBL" id="MU866737">
    <property type="protein sequence ID" value="KAK4170837.1"/>
    <property type="molecule type" value="Genomic_DNA"/>
</dbReference>
<organism evidence="1 2">
    <name type="scientific">Triangularia setosa</name>
    <dbReference type="NCBI Taxonomy" id="2587417"/>
    <lineage>
        <taxon>Eukaryota</taxon>
        <taxon>Fungi</taxon>
        <taxon>Dikarya</taxon>
        <taxon>Ascomycota</taxon>
        <taxon>Pezizomycotina</taxon>
        <taxon>Sordariomycetes</taxon>
        <taxon>Sordariomycetidae</taxon>
        <taxon>Sordariales</taxon>
        <taxon>Podosporaceae</taxon>
        <taxon>Triangularia</taxon>
    </lineage>
</organism>
<feature type="non-terminal residue" evidence="1">
    <location>
        <position position="1"/>
    </location>
</feature>